<proteinExistence type="predicted"/>
<feature type="compositionally biased region" description="Basic and acidic residues" evidence="1">
    <location>
        <begin position="257"/>
        <end position="266"/>
    </location>
</feature>
<comment type="caution">
    <text evidence="2">The sequence shown here is derived from an EMBL/GenBank/DDBJ whole genome shotgun (WGS) entry which is preliminary data.</text>
</comment>
<name>A0A7U9L2V6_9ACTN</name>
<dbReference type="AlphaFoldDB" id="A0A7U9L2V6"/>
<evidence type="ECO:0000313" key="3">
    <source>
        <dbReference type="Proteomes" id="UP000287830"/>
    </source>
</evidence>
<dbReference type="EMBL" id="BHZC01000001">
    <property type="protein sequence ID" value="GCD40047.1"/>
    <property type="molecule type" value="Genomic_DNA"/>
</dbReference>
<protein>
    <submittedName>
        <fullName evidence="2">Uncharacterized protein</fullName>
    </submittedName>
</protein>
<reference evidence="2 3" key="1">
    <citation type="submission" date="2018-11" db="EMBL/GenBank/DDBJ databases">
        <title>Whole genome sequence of Streptomyces chrestomyceticus NBRC 13444(T).</title>
        <authorList>
            <person name="Komaki H."/>
            <person name="Tamura T."/>
        </authorList>
    </citation>
    <scope>NUCLEOTIDE SEQUENCE [LARGE SCALE GENOMIC DNA]</scope>
    <source>
        <strain evidence="2 3">NBRC 13444</strain>
    </source>
</reference>
<feature type="region of interest" description="Disordered" evidence="1">
    <location>
        <begin position="32"/>
        <end position="116"/>
    </location>
</feature>
<accession>A0A7U9L2V6</accession>
<evidence type="ECO:0000256" key="1">
    <source>
        <dbReference type="SAM" id="MobiDB-lite"/>
    </source>
</evidence>
<sequence>MVEVDGVGLAVRVVQGADGDRDQRLAQRVAFEGRPERYEGLRAPAAGVQGTGEVLQRGEPFLHQPVGRRGHQPRVTGSAEHPAPPQPESLPQQGGRLLAGGTGRGPAHQFTEAPHVHRLRRGLQRVAAAPGGDTGRGVRVQEPPQGRHMAVDDGPRVGRRAGVPQRLDDALGAHRRALGQHQQRQYGPALGRADRHRHVPREGRHRPEQPEVHQRLLPLAESLRRESYEVKESRAYQKGHRGRKWTMGCGGPGRRARTADLGRRSWIDGSAQTGPGVRPQRRHRGSTPPSRCARRSGRAVRGRCRARR</sequence>
<evidence type="ECO:0000313" key="2">
    <source>
        <dbReference type="EMBL" id="GCD40047.1"/>
    </source>
</evidence>
<feature type="region of interest" description="Disordered" evidence="1">
    <location>
        <begin position="128"/>
        <end position="158"/>
    </location>
</feature>
<feature type="compositionally biased region" description="Basic residues" evidence="1">
    <location>
        <begin position="292"/>
        <end position="308"/>
    </location>
</feature>
<feature type="region of interest" description="Disordered" evidence="1">
    <location>
        <begin position="239"/>
        <end position="308"/>
    </location>
</feature>
<dbReference type="Proteomes" id="UP000287830">
    <property type="component" value="Unassembled WGS sequence"/>
</dbReference>
<organism evidence="2 3">
    <name type="scientific">Streptomyces chrestomyceticus JCM 4735</name>
    <dbReference type="NCBI Taxonomy" id="1306181"/>
    <lineage>
        <taxon>Bacteria</taxon>
        <taxon>Bacillati</taxon>
        <taxon>Actinomycetota</taxon>
        <taxon>Actinomycetes</taxon>
        <taxon>Kitasatosporales</taxon>
        <taxon>Streptomycetaceae</taxon>
        <taxon>Streptomyces</taxon>
    </lineage>
</organism>
<gene>
    <name evidence="2" type="ORF">OEIGOIKO_07904</name>
</gene>